<dbReference type="EC" id="3.5.4.5" evidence="4 12"/>
<dbReference type="Proteomes" id="UP001058533">
    <property type="component" value="Chromosome"/>
</dbReference>
<dbReference type="InterPro" id="IPR050202">
    <property type="entry name" value="Cyt/Deoxycyt_deaminase"/>
</dbReference>
<comment type="catalytic activity">
    <reaction evidence="11 12">
        <text>cytidine + H2O + H(+) = uridine + NH4(+)</text>
        <dbReference type="Rhea" id="RHEA:16069"/>
        <dbReference type="ChEBI" id="CHEBI:15377"/>
        <dbReference type="ChEBI" id="CHEBI:15378"/>
        <dbReference type="ChEBI" id="CHEBI:16704"/>
        <dbReference type="ChEBI" id="CHEBI:17562"/>
        <dbReference type="ChEBI" id="CHEBI:28938"/>
        <dbReference type="EC" id="3.5.4.5"/>
    </reaction>
</comment>
<dbReference type="NCBIfam" id="NF004064">
    <property type="entry name" value="PRK05578.1"/>
    <property type="match status" value="1"/>
</dbReference>
<dbReference type="PANTHER" id="PTHR11644:SF2">
    <property type="entry name" value="CYTIDINE DEAMINASE"/>
    <property type="match status" value="1"/>
</dbReference>
<evidence type="ECO:0000256" key="11">
    <source>
        <dbReference type="ARBA" id="ARBA00049558"/>
    </source>
</evidence>
<sequence>MTQTDPTAIDPQPLIAAARDAARNAHAPYSRFSVGAAVLLTDGSVVTGANFENASYGLSLCAETVAIATLSAAGRLRDVVAIGVIGGMQVDGVATGTDPVRPCGRCRQVLNEAAGMGARDIAVFCAGAQGERIETHRLRDLLPHAFGPGDLGL</sequence>
<dbReference type="EMBL" id="CP101740">
    <property type="protein sequence ID" value="UUL82761.1"/>
    <property type="molecule type" value="Genomic_DNA"/>
</dbReference>
<evidence type="ECO:0000313" key="14">
    <source>
        <dbReference type="EMBL" id="UUL82761.1"/>
    </source>
</evidence>
<dbReference type="CDD" id="cd01283">
    <property type="entry name" value="cytidine_deaminase"/>
    <property type="match status" value="1"/>
</dbReference>
<evidence type="ECO:0000256" key="7">
    <source>
        <dbReference type="ARBA" id="ARBA00022801"/>
    </source>
</evidence>
<evidence type="ECO:0000256" key="4">
    <source>
        <dbReference type="ARBA" id="ARBA00012783"/>
    </source>
</evidence>
<evidence type="ECO:0000256" key="12">
    <source>
        <dbReference type="RuleBase" id="RU364006"/>
    </source>
</evidence>
<name>A0ABY5L9B4_9SPHN</name>
<keyword evidence="8 12" id="KW-0862">Zinc</keyword>
<comment type="similarity">
    <text evidence="3 12">Belongs to the cytidine and deoxycytidylate deaminase family.</text>
</comment>
<keyword evidence="15" id="KW-1185">Reference proteome</keyword>
<keyword evidence="7 12" id="KW-0378">Hydrolase</keyword>
<evidence type="ECO:0000259" key="13">
    <source>
        <dbReference type="PROSITE" id="PS51747"/>
    </source>
</evidence>
<comment type="function">
    <text evidence="2 12">This enzyme scavenges exogenous and endogenous cytidine and 2'-deoxycytidine for UMP synthesis.</text>
</comment>
<dbReference type="InterPro" id="IPR002125">
    <property type="entry name" value="CMP_dCMP_dom"/>
</dbReference>
<dbReference type="SUPFAM" id="SSF53927">
    <property type="entry name" value="Cytidine deaminase-like"/>
    <property type="match status" value="1"/>
</dbReference>
<organism evidence="14 15">
    <name type="scientific">Sphingomonas qomolangmaensis</name>
    <dbReference type="NCBI Taxonomy" id="2918765"/>
    <lineage>
        <taxon>Bacteria</taxon>
        <taxon>Pseudomonadati</taxon>
        <taxon>Pseudomonadota</taxon>
        <taxon>Alphaproteobacteria</taxon>
        <taxon>Sphingomonadales</taxon>
        <taxon>Sphingomonadaceae</taxon>
        <taxon>Sphingomonas</taxon>
    </lineage>
</organism>
<accession>A0ABY5L9B4</accession>
<evidence type="ECO:0000256" key="9">
    <source>
        <dbReference type="ARBA" id="ARBA00032005"/>
    </source>
</evidence>
<evidence type="ECO:0000256" key="5">
    <source>
        <dbReference type="ARBA" id="ARBA00018266"/>
    </source>
</evidence>
<evidence type="ECO:0000256" key="6">
    <source>
        <dbReference type="ARBA" id="ARBA00022723"/>
    </source>
</evidence>
<dbReference type="NCBIfam" id="TIGR01354">
    <property type="entry name" value="cyt_deam_tetra"/>
    <property type="match status" value="1"/>
</dbReference>
<comment type="catalytic activity">
    <reaction evidence="10 12">
        <text>2'-deoxycytidine + H2O + H(+) = 2'-deoxyuridine + NH4(+)</text>
        <dbReference type="Rhea" id="RHEA:13433"/>
        <dbReference type="ChEBI" id="CHEBI:15377"/>
        <dbReference type="ChEBI" id="CHEBI:15378"/>
        <dbReference type="ChEBI" id="CHEBI:15698"/>
        <dbReference type="ChEBI" id="CHEBI:16450"/>
        <dbReference type="ChEBI" id="CHEBI:28938"/>
        <dbReference type="EC" id="3.5.4.5"/>
    </reaction>
</comment>
<proteinExistence type="inferred from homology"/>
<dbReference type="InterPro" id="IPR016193">
    <property type="entry name" value="Cytidine_deaminase-like"/>
</dbReference>
<keyword evidence="6 12" id="KW-0479">Metal-binding</keyword>
<evidence type="ECO:0000256" key="10">
    <source>
        <dbReference type="ARBA" id="ARBA00049252"/>
    </source>
</evidence>
<dbReference type="Gene3D" id="3.40.140.10">
    <property type="entry name" value="Cytidine Deaminase, domain 2"/>
    <property type="match status" value="1"/>
</dbReference>
<evidence type="ECO:0000313" key="15">
    <source>
        <dbReference type="Proteomes" id="UP001058533"/>
    </source>
</evidence>
<dbReference type="Pfam" id="PF00383">
    <property type="entry name" value="dCMP_cyt_deam_1"/>
    <property type="match status" value="1"/>
</dbReference>
<dbReference type="RefSeq" id="WP_256506611.1">
    <property type="nucleotide sequence ID" value="NZ_CP101740.1"/>
</dbReference>
<protein>
    <recommendedName>
        <fullName evidence="5 12">Cytidine deaminase</fullName>
        <ecNumber evidence="4 12">3.5.4.5</ecNumber>
    </recommendedName>
    <alternativeName>
        <fullName evidence="9 12">Cytidine aminohydrolase</fullName>
    </alternativeName>
</protein>
<evidence type="ECO:0000256" key="3">
    <source>
        <dbReference type="ARBA" id="ARBA00006576"/>
    </source>
</evidence>
<gene>
    <name evidence="14" type="ORF">NMP03_00490</name>
</gene>
<dbReference type="InterPro" id="IPR006262">
    <property type="entry name" value="Cyt_deam_tetra"/>
</dbReference>
<evidence type="ECO:0000256" key="8">
    <source>
        <dbReference type="ARBA" id="ARBA00022833"/>
    </source>
</evidence>
<comment type="cofactor">
    <cofactor evidence="1 12">
        <name>Zn(2+)</name>
        <dbReference type="ChEBI" id="CHEBI:29105"/>
    </cofactor>
</comment>
<feature type="domain" description="CMP/dCMP-type deaminase" evidence="13">
    <location>
        <begin position="9"/>
        <end position="149"/>
    </location>
</feature>
<evidence type="ECO:0000256" key="2">
    <source>
        <dbReference type="ARBA" id="ARBA00003949"/>
    </source>
</evidence>
<reference evidence="14" key="1">
    <citation type="submission" date="2022-07" db="EMBL/GenBank/DDBJ databases">
        <title>Sphingomonas sp. nov., a novel bacterium isolated from the north slope of the Mount Everest.</title>
        <authorList>
            <person name="Cui X."/>
            <person name="Liu Y."/>
        </authorList>
    </citation>
    <scope>NUCLEOTIDE SEQUENCE</scope>
    <source>
        <strain evidence="14">S5-59</strain>
    </source>
</reference>
<dbReference type="GO" id="GO:0004126">
    <property type="term" value="F:cytidine deaminase activity"/>
    <property type="evidence" value="ECO:0007669"/>
    <property type="project" value="UniProtKB-EC"/>
</dbReference>
<evidence type="ECO:0000256" key="1">
    <source>
        <dbReference type="ARBA" id="ARBA00001947"/>
    </source>
</evidence>
<dbReference type="PROSITE" id="PS51747">
    <property type="entry name" value="CYT_DCMP_DEAMINASES_2"/>
    <property type="match status" value="1"/>
</dbReference>
<dbReference type="PANTHER" id="PTHR11644">
    <property type="entry name" value="CYTIDINE DEAMINASE"/>
    <property type="match status" value="1"/>
</dbReference>